<dbReference type="CDD" id="cd16988">
    <property type="entry name" value="ANTH_N_YAP180"/>
    <property type="match status" value="1"/>
</dbReference>
<accession>A0ABR3ZCG2</accession>
<feature type="region of interest" description="Disordered" evidence="1">
    <location>
        <begin position="275"/>
        <end position="314"/>
    </location>
</feature>
<keyword evidence="4" id="KW-1185">Reference proteome</keyword>
<evidence type="ECO:0000313" key="3">
    <source>
        <dbReference type="EMBL" id="KAL1898034.1"/>
    </source>
</evidence>
<dbReference type="Gene3D" id="1.20.58.150">
    <property type="entry name" value="ANTH domain"/>
    <property type="match status" value="1"/>
</dbReference>
<protein>
    <recommendedName>
        <fullName evidence="2">ENTH domain-containing protein</fullName>
    </recommendedName>
</protein>
<organism evidence="3 4">
    <name type="scientific">Ceratocystis pirilliformis</name>
    <dbReference type="NCBI Taxonomy" id="259994"/>
    <lineage>
        <taxon>Eukaryota</taxon>
        <taxon>Fungi</taxon>
        <taxon>Dikarya</taxon>
        <taxon>Ascomycota</taxon>
        <taxon>Pezizomycotina</taxon>
        <taxon>Sordariomycetes</taxon>
        <taxon>Hypocreomycetidae</taxon>
        <taxon>Microascales</taxon>
        <taxon>Ceratocystidaceae</taxon>
        <taxon>Ceratocystis</taxon>
    </lineage>
</organism>
<dbReference type="InterPro" id="IPR045192">
    <property type="entry name" value="AP180-like"/>
</dbReference>
<evidence type="ECO:0000313" key="4">
    <source>
        <dbReference type="Proteomes" id="UP001583280"/>
    </source>
</evidence>
<dbReference type="Pfam" id="PF07651">
    <property type="entry name" value="ANTH"/>
    <property type="match status" value="1"/>
</dbReference>
<name>A0ABR3ZCG2_9PEZI</name>
<dbReference type="InterPro" id="IPR014712">
    <property type="entry name" value="ANTH_dom_sf"/>
</dbReference>
<dbReference type="Gene3D" id="1.25.40.90">
    <property type="match status" value="1"/>
</dbReference>
<dbReference type="PANTHER" id="PTHR22951:SF5">
    <property type="entry name" value="PHOSPHATIDYLINOSITOL-BINDING CLATHRIN ASSEMBLY PROTEIN LAP"/>
    <property type="match status" value="1"/>
</dbReference>
<evidence type="ECO:0000259" key="2">
    <source>
        <dbReference type="PROSITE" id="PS50942"/>
    </source>
</evidence>
<dbReference type="InterPro" id="IPR013809">
    <property type="entry name" value="ENTH"/>
</dbReference>
<reference evidence="3 4" key="1">
    <citation type="journal article" date="2024" name="IMA Fungus">
        <title>IMA Genome - F19 : A genome assembly and annotation guide to empower mycologists, including annotated draft genome sequences of Ceratocystis pirilliformis, Diaporthe australafricana, Fusarium ophioides, Paecilomyces lecythidis, and Sporothrix stenoceras.</title>
        <authorList>
            <person name="Aylward J."/>
            <person name="Wilson A.M."/>
            <person name="Visagie C.M."/>
            <person name="Spraker J."/>
            <person name="Barnes I."/>
            <person name="Buitendag C."/>
            <person name="Ceriani C."/>
            <person name="Del Mar Angel L."/>
            <person name="du Plessis D."/>
            <person name="Fuchs T."/>
            <person name="Gasser K."/>
            <person name="Kramer D."/>
            <person name="Li W."/>
            <person name="Munsamy K."/>
            <person name="Piso A."/>
            <person name="Price J.L."/>
            <person name="Sonnekus B."/>
            <person name="Thomas C."/>
            <person name="van der Nest A."/>
            <person name="van Dijk A."/>
            <person name="van Heerden A."/>
            <person name="van Vuuren N."/>
            <person name="Yilmaz N."/>
            <person name="Duong T.A."/>
            <person name="van der Merwe N.A."/>
            <person name="Wingfield M.J."/>
            <person name="Wingfield B.D."/>
        </authorList>
    </citation>
    <scope>NUCLEOTIDE SEQUENCE [LARGE SCALE GENOMIC DNA]</scope>
    <source>
        <strain evidence="3 4">CMW 12675</strain>
    </source>
</reference>
<dbReference type="SMART" id="SM00273">
    <property type="entry name" value="ENTH"/>
    <property type="match status" value="1"/>
</dbReference>
<sequence length="599" mass="65784">MASSFEKAVKGATKIKAAPPKTKYIEHIIRATYSGEAGVGEVFRALTFRLRETTWTVVIKSLITIHFMIREGQADMALAYLSRHRNILITSPYNNGHSHGRTISQYAQYISERARSFRETKVDWVRCKEPRLEKLPVDKGLLRETESLQAQLTALLDCQVMDDEHDEINITIFRLLILDLLALFQAVNLGMINILGNFFEMSKPDAERSLAIYRLFVEQTDLVVGYLGVARQYEHFTRVEVPKLKHAPVHLGRQLEEYLKDPDFEIHRRQYIAEQANKKNKANKSGTNSAPSRSPETSTIPDFNRPNTSAGPATVKPVAQQAPALPTQNLIDLFDTIEQNQTVQTIAQPSVSGPQVQISTGFQTQPNGFVQNGMMFQSTGATTNQFQTHNFAAPANIPMTTGAGFGSFTSQPQTQLPQMPQAYQTTGMQVLQTGPPAFGQQLQQQQAMQLQQPNVQMQQQPQPLVPMATGTNPFRQSMMPPPPSSPKSTNPFARNQLNSQAMSGVSLNATGASAGGFGGALSQQTPMVTGTNPFAKPAGLLAPQQTAAQTGLMPQATGSTNPFRQSMMSQSTGWHQPQPPIGGGLDQLGTIPVFPRQGQ</sequence>
<dbReference type="SUPFAM" id="SSF89009">
    <property type="entry name" value="GAT-like domain"/>
    <property type="match status" value="1"/>
</dbReference>
<comment type="caution">
    <text evidence="3">The sequence shown here is derived from an EMBL/GenBank/DDBJ whole genome shotgun (WGS) entry which is preliminary data.</text>
</comment>
<gene>
    <name evidence="3" type="ORF">Cpir12675_002121</name>
</gene>
<dbReference type="Proteomes" id="UP001583280">
    <property type="component" value="Unassembled WGS sequence"/>
</dbReference>
<evidence type="ECO:0000256" key="1">
    <source>
        <dbReference type="SAM" id="MobiDB-lite"/>
    </source>
</evidence>
<feature type="compositionally biased region" description="Polar residues" evidence="1">
    <location>
        <begin position="556"/>
        <end position="575"/>
    </location>
</feature>
<feature type="compositionally biased region" description="Polar residues" evidence="1">
    <location>
        <begin position="285"/>
        <end position="311"/>
    </location>
</feature>
<dbReference type="PANTHER" id="PTHR22951">
    <property type="entry name" value="CLATHRIN ASSEMBLY PROTEIN"/>
    <property type="match status" value="1"/>
</dbReference>
<dbReference type="SUPFAM" id="SSF48464">
    <property type="entry name" value="ENTH/VHS domain"/>
    <property type="match status" value="1"/>
</dbReference>
<feature type="domain" description="ENTH" evidence="2">
    <location>
        <begin position="1"/>
        <end position="124"/>
    </location>
</feature>
<feature type="region of interest" description="Disordered" evidence="1">
    <location>
        <begin position="553"/>
        <end position="599"/>
    </location>
</feature>
<dbReference type="InterPro" id="IPR008942">
    <property type="entry name" value="ENTH_VHS"/>
</dbReference>
<dbReference type="InterPro" id="IPR011417">
    <property type="entry name" value="ANTH_dom"/>
</dbReference>
<proteinExistence type="predicted"/>
<dbReference type="EMBL" id="JAWDJO010000038">
    <property type="protein sequence ID" value="KAL1898034.1"/>
    <property type="molecule type" value="Genomic_DNA"/>
</dbReference>
<dbReference type="PROSITE" id="PS50942">
    <property type="entry name" value="ENTH"/>
    <property type="match status" value="1"/>
</dbReference>